<sequence>MSEFEPVKRIYFPGLTRPRGAHVCVHLRRPHPIVEQIFLCLYEIRNNSYATSATSQSPANPVTSSSLRPDRVLFELPRPLAPAAVAVTIFSLVARFLVCPYQILLSFPCSQEEFYYRRSVTKRYSIRGISPAGRRHPRQGQSTRAVALVLSKEGRRHFSEPRKCMVNEMRSRRGSRPHSQLEDSERHRPRERRVGAIMRFCGCSARPGPRARSRSMRARTAATIHLGRHISGVMRARTKTYRRPPSSALRPPSAQTKRNELTQINIGKLQLTIQSDAEHYVLIENAHSSNPQTSNLCVVNNTLYSKPGDPLGTGAGDGLKILAGRRRLEVSNGDAGSATRDARSGRDRVPGVPVLEIFN</sequence>
<organism evidence="2 3">
    <name type="scientific">Eumeta variegata</name>
    <name type="common">Bagworm moth</name>
    <name type="synonym">Eumeta japonica</name>
    <dbReference type="NCBI Taxonomy" id="151549"/>
    <lineage>
        <taxon>Eukaryota</taxon>
        <taxon>Metazoa</taxon>
        <taxon>Ecdysozoa</taxon>
        <taxon>Arthropoda</taxon>
        <taxon>Hexapoda</taxon>
        <taxon>Insecta</taxon>
        <taxon>Pterygota</taxon>
        <taxon>Neoptera</taxon>
        <taxon>Endopterygota</taxon>
        <taxon>Lepidoptera</taxon>
        <taxon>Glossata</taxon>
        <taxon>Ditrysia</taxon>
        <taxon>Tineoidea</taxon>
        <taxon>Psychidae</taxon>
        <taxon>Oiketicinae</taxon>
        <taxon>Eumeta</taxon>
    </lineage>
</organism>
<proteinExistence type="predicted"/>
<keyword evidence="3" id="KW-1185">Reference proteome</keyword>
<name>A0A4C1T705_EUMVA</name>
<evidence type="ECO:0000313" key="2">
    <source>
        <dbReference type="EMBL" id="GBP09051.1"/>
    </source>
</evidence>
<accession>A0A4C1T705</accession>
<comment type="caution">
    <text evidence="2">The sequence shown here is derived from an EMBL/GenBank/DDBJ whole genome shotgun (WGS) entry which is preliminary data.</text>
</comment>
<evidence type="ECO:0000313" key="3">
    <source>
        <dbReference type="Proteomes" id="UP000299102"/>
    </source>
</evidence>
<dbReference type="AlphaFoldDB" id="A0A4C1T705"/>
<reference evidence="2 3" key="1">
    <citation type="journal article" date="2019" name="Commun. Biol.">
        <title>The bagworm genome reveals a unique fibroin gene that provides high tensile strength.</title>
        <authorList>
            <person name="Kono N."/>
            <person name="Nakamura H."/>
            <person name="Ohtoshi R."/>
            <person name="Tomita M."/>
            <person name="Numata K."/>
            <person name="Arakawa K."/>
        </authorList>
    </citation>
    <scope>NUCLEOTIDE SEQUENCE [LARGE SCALE GENOMIC DNA]</scope>
</reference>
<protein>
    <submittedName>
        <fullName evidence="2">Uncharacterized protein</fullName>
    </submittedName>
</protein>
<dbReference type="Proteomes" id="UP000299102">
    <property type="component" value="Unassembled WGS sequence"/>
</dbReference>
<gene>
    <name evidence="2" type="ORF">EVAR_78387_1</name>
</gene>
<feature type="region of interest" description="Disordered" evidence="1">
    <location>
        <begin position="168"/>
        <end position="191"/>
    </location>
</feature>
<feature type="compositionally biased region" description="Basic and acidic residues" evidence="1">
    <location>
        <begin position="179"/>
        <end position="191"/>
    </location>
</feature>
<evidence type="ECO:0000256" key="1">
    <source>
        <dbReference type="SAM" id="MobiDB-lite"/>
    </source>
</evidence>
<dbReference type="EMBL" id="BGZK01000033">
    <property type="protein sequence ID" value="GBP09051.1"/>
    <property type="molecule type" value="Genomic_DNA"/>
</dbReference>